<dbReference type="RefSeq" id="WP_242381233.1">
    <property type="nucleotide sequence ID" value="NZ_JAKRKC020000002.1"/>
</dbReference>
<sequence>MKPHDHIGWVFTGPDGFAALAEPFLAEGAARNERLMYVCADPGADVAARLDDRLGPGVVRVASIAEVYGPSGVVDAAAQHATFATALAQAQADGYSGIRVAADNTPLVADEERLAAWLRWEVVADRFMSEHPVTGLCAFDREQADVDRLRHLATFHPLSSAGSPAPQYRMFAEAGHLRIEGQIDSFAIGQLQLALDVLPPDTGVLIDLATAGFTSRVPQTRLRRLADAGVTVTLRGLPAGPGGLPAAEVPLGEQLLLQRPAPG</sequence>
<dbReference type="EMBL" id="JAKRKC020000002">
    <property type="protein sequence ID" value="MCK2218687.1"/>
    <property type="molecule type" value="Genomic_DNA"/>
</dbReference>
<reference evidence="2 3" key="1">
    <citation type="submission" date="2022-04" db="EMBL/GenBank/DDBJ databases">
        <title>Genome draft of Actinomadura sp. ATCC 31491.</title>
        <authorList>
            <person name="Shi X."/>
            <person name="Du Y."/>
        </authorList>
    </citation>
    <scope>NUCLEOTIDE SEQUENCE [LARGE SCALE GENOMIC DNA]</scope>
    <source>
        <strain evidence="2 3">ATCC 31491</strain>
    </source>
</reference>
<feature type="domain" description="MEDS" evidence="1">
    <location>
        <begin position="5"/>
        <end position="157"/>
    </location>
</feature>
<organism evidence="2 3">
    <name type="scientific">Actinomadura luzonensis</name>
    <dbReference type="NCBI Taxonomy" id="2805427"/>
    <lineage>
        <taxon>Bacteria</taxon>
        <taxon>Bacillati</taxon>
        <taxon>Actinomycetota</taxon>
        <taxon>Actinomycetes</taxon>
        <taxon>Streptosporangiales</taxon>
        <taxon>Thermomonosporaceae</taxon>
        <taxon>Actinomadura</taxon>
    </lineage>
</organism>
<comment type="caution">
    <text evidence="2">The sequence shown here is derived from an EMBL/GenBank/DDBJ whole genome shotgun (WGS) entry which is preliminary data.</text>
</comment>
<dbReference type="Pfam" id="PF14417">
    <property type="entry name" value="MEDS"/>
    <property type="match status" value="1"/>
</dbReference>
<evidence type="ECO:0000313" key="2">
    <source>
        <dbReference type="EMBL" id="MCK2218687.1"/>
    </source>
</evidence>
<protein>
    <submittedName>
        <fullName evidence="2">MEDS domain-containing protein</fullName>
    </submittedName>
</protein>
<keyword evidence="3" id="KW-1185">Reference proteome</keyword>
<proteinExistence type="predicted"/>
<dbReference type="Proteomes" id="UP001317259">
    <property type="component" value="Unassembled WGS sequence"/>
</dbReference>
<name>A0ABT0G256_9ACTN</name>
<evidence type="ECO:0000259" key="1">
    <source>
        <dbReference type="Pfam" id="PF14417"/>
    </source>
</evidence>
<gene>
    <name evidence="2" type="ORF">MF672_033560</name>
</gene>
<evidence type="ECO:0000313" key="3">
    <source>
        <dbReference type="Proteomes" id="UP001317259"/>
    </source>
</evidence>
<accession>A0ABT0G256</accession>
<dbReference type="InterPro" id="IPR025847">
    <property type="entry name" value="MEDS_domain"/>
</dbReference>